<feature type="non-terminal residue" evidence="2">
    <location>
        <position position="1"/>
    </location>
</feature>
<accession>A0A381XPB7</accession>
<evidence type="ECO:0000256" key="1">
    <source>
        <dbReference type="SAM" id="MobiDB-lite"/>
    </source>
</evidence>
<organism evidence="2">
    <name type="scientific">marine metagenome</name>
    <dbReference type="NCBI Taxonomy" id="408172"/>
    <lineage>
        <taxon>unclassified sequences</taxon>
        <taxon>metagenomes</taxon>
        <taxon>ecological metagenomes</taxon>
    </lineage>
</organism>
<sequence>PAARHLRRRGRPHHRHHGGSLEV</sequence>
<name>A0A381XPB7_9ZZZZ</name>
<gene>
    <name evidence="2" type="ORF">METZ01_LOCUS119392</name>
    <name evidence="3" type="ORF">METZ01_LOCUS145101</name>
</gene>
<evidence type="ECO:0000313" key="3">
    <source>
        <dbReference type="EMBL" id="SVA92247.1"/>
    </source>
</evidence>
<dbReference type="EMBL" id="UINC01022499">
    <property type="protein sequence ID" value="SVA92247.1"/>
    <property type="molecule type" value="Genomic_DNA"/>
</dbReference>
<evidence type="ECO:0000313" key="2">
    <source>
        <dbReference type="EMBL" id="SVA66538.1"/>
    </source>
</evidence>
<feature type="region of interest" description="Disordered" evidence="1">
    <location>
        <begin position="1"/>
        <end position="23"/>
    </location>
</feature>
<dbReference type="EMBL" id="UINC01015879">
    <property type="protein sequence ID" value="SVA66538.1"/>
    <property type="molecule type" value="Genomic_DNA"/>
</dbReference>
<proteinExistence type="predicted"/>
<protein>
    <submittedName>
        <fullName evidence="2">Uncharacterized protein</fullName>
    </submittedName>
</protein>
<reference evidence="2" key="1">
    <citation type="submission" date="2018-05" db="EMBL/GenBank/DDBJ databases">
        <authorList>
            <person name="Lanie J.A."/>
            <person name="Ng W.-L."/>
            <person name="Kazmierczak K.M."/>
            <person name="Andrzejewski T.M."/>
            <person name="Davidsen T.M."/>
            <person name="Wayne K.J."/>
            <person name="Tettelin H."/>
            <person name="Glass J.I."/>
            <person name="Rusch D."/>
            <person name="Podicherti R."/>
            <person name="Tsui H.-C.T."/>
            <person name="Winkler M.E."/>
        </authorList>
    </citation>
    <scope>NUCLEOTIDE SEQUENCE</scope>
</reference>
<dbReference type="AlphaFoldDB" id="A0A381XPB7"/>
<feature type="non-terminal residue" evidence="2">
    <location>
        <position position="23"/>
    </location>
</feature>